<organism evidence="2 3">
    <name type="scientific">Pseudonocardia humida</name>
    <dbReference type="NCBI Taxonomy" id="2800819"/>
    <lineage>
        <taxon>Bacteria</taxon>
        <taxon>Bacillati</taxon>
        <taxon>Actinomycetota</taxon>
        <taxon>Actinomycetes</taxon>
        <taxon>Pseudonocardiales</taxon>
        <taxon>Pseudonocardiaceae</taxon>
        <taxon>Pseudonocardia</taxon>
    </lineage>
</organism>
<accession>A0ABT1ACW2</accession>
<gene>
    <name evidence="2" type="ORF">KDL28_38265</name>
</gene>
<sequence length="210" mass="22789">MMTELALLPSRRTVRRWDLAAVTALAVFCVLGVLTARHVWQLAELDTGLLRAADALDDTARAIGLIDQVPVVGEGAGQLAGSVRDTAADIRGSVAGAREDLRALALVLAGAVVALPVVPLLLVYLPLRLARRRELRGLRRMLRGPADPMLVEHLARAALRRVPFRELRRVSPQPWLDADRGRCLPLAAAELCRLGVVPPPEWTVPDHLDG</sequence>
<dbReference type="RefSeq" id="WP_252446437.1">
    <property type="nucleotide sequence ID" value="NZ_JAGSOV010000097.1"/>
</dbReference>
<evidence type="ECO:0000313" key="2">
    <source>
        <dbReference type="EMBL" id="MCO1660910.1"/>
    </source>
</evidence>
<keyword evidence="1" id="KW-0472">Membrane</keyword>
<evidence type="ECO:0000313" key="3">
    <source>
        <dbReference type="Proteomes" id="UP001165283"/>
    </source>
</evidence>
<keyword evidence="3" id="KW-1185">Reference proteome</keyword>
<evidence type="ECO:0000256" key="1">
    <source>
        <dbReference type="SAM" id="Phobius"/>
    </source>
</evidence>
<comment type="caution">
    <text evidence="2">The sequence shown here is derived from an EMBL/GenBank/DDBJ whole genome shotgun (WGS) entry which is preliminary data.</text>
</comment>
<feature type="transmembrane region" description="Helical" evidence="1">
    <location>
        <begin position="103"/>
        <end position="127"/>
    </location>
</feature>
<keyword evidence="1" id="KW-0812">Transmembrane</keyword>
<protein>
    <submittedName>
        <fullName evidence="2">Uncharacterized protein</fullName>
    </submittedName>
</protein>
<reference evidence="2" key="1">
    <citation type="submission" date="2021-04" db="EMBL/GenBank/DDBJ databases">
        <title>Pseudonocardia sp. nov., isolated from sandy soil of mangrove forest.</title>
        <authorList>
            <person name="Zan Z."/>
            <person name="Huang R."/>
            <person name="Liu W."/>
        </authorList>
    </citation>
    <scope>NUCLEOTIDE SEQUENCE</scope>
    <source>
        <strain evidence="2">S2-4</strain>
    </source>
</reference>
<proteinExistence type="predicted"/>
<name>A0ABT1ACW2_9PSEU</name>
<keyword evidence="1" id="KW-1133">Transmembrane helix</keyword>
<dbReference type="EMBL" id="JAGSOV010000097">
    <property type="protein sequence ID" value="MCO1660910.1"/>
    <property type="molecule type" value="Genomic_DNA"/>
</dbReference>
<dbReference type="Proteomes" id="UP001165283">
    <property type="component" value="Unassembled WGS sequence"/>
</dbReference>